<dbReference type="SUPFAM" id="SSF48225">
    <property type="entry name" value="Seven-hairpin glycosidases"/>
    <property type="match status" value="1"/>
</dbReference>
<evidence type="ECO:0000256" key="5">
    <source>
        <dbReference type="ARBA" id="ARBA00022692"/>
    </source>
</evidence>
<comment type="function">
    <text evidence="17">Involved in glycoprotein quality control targeting of misfolded glycoproteins for degradation. It primarily trims a single alpha-1,2-linked mannose residue from Man(9)GlcNAc(2) to produce Man(8)GlcNAc(2), but at high enzyme concentrations, as found in the ER quality control compartment (ERQC), it further trims the carbohydrates to Man(5-6)GlcNAc(2).</text>
</comment>
<keyword evidence="24" id="KW-1185">Reference proteome</keyword>
<evidence type="ECO:0000256" key="21">
    <source>
        <dbReference type="RuleBase" id="RU361193"/>
    </source>
</evidence>
<evidence type="ECO:0000256" key="13">
    <source>
        <dbReference type="ARBA" id="ARBA00023157"/>
    </source>
</evidence>
<dbReference type="GO" id="GO:0004571">
    <property type="term" value="F:mannosyl-oligosaccharide 1,2-alpha-mannosidase activity"/>
    <property type="evidence" value="ECO:0007669"/>
    <property type="project" value="UniProtKB-EC"/>
</dbReference>
<evidence type="ECO:0000313" key="24">
    <source>
        <dbReference type="Proteomes" id="UP000594262"/>
    </source>
</evidence>
<dbReference type="GeneID" id="136807784"/>
<keyword evidence="10" id="KW-0735">Signal-anchor</keyword>
<accession>A0A7M5UNZ5</accession>
<comment type="catalytic activity">
    <reaction evidence="15">
        <text>N(4)-(alpha-D-Man-(1-&gt;2)-alpha-D-Man-(1-&gt;2)-alpha-D-Man-(1-&gt;3)-[alpha-D-Man-(1-&gt;3)-[alpha-D-Man-(1-&gt;2)-alpha-D-Man-(1-&gt;6)]-alpha-D-Man-(1-&gt;6)]-beta-D-Man-(1-&gt;4)-beta-D-GlcNAc-(1-&gt;4)-beta-D-GlcNAc)-L-asparaginyl-[protein] (N-glucan mannose isomer 8A1,2,3B1,3) + 3 H2O = N(4)-(alpha-D-Man-(1-&gt;3)-[alpha-D-Man-(1-&gt;3)-[alpha-D-Man-(1-&gt;6)]-alpha-D-Man-(1-&gt;6)]-beta-D-Man-(1-&gt;4)-beta-D-GlcNAc-(1-&gt;4)-beta-D-GlcNAc)-L-asparaginyl-[protein] (N-glucan mannose isomer 5A1,2) + 3 beta-D-mannose</text>
        <dbReference type="Rhea" id="RHEA:56028"/>
        <dbReference type="Rhea" id="RHEA-COMP:14358"/>
        <dbReference type="Rhea" id="RHEA-COMP:14367"/>
        <dbReference type="ChEBI" id="CHEBI:15377"/>
        <dbReference type="ChEBI" id="CHEBI:28563"/>
        <dbReference type="ChEBI" id="CHEBI:59087"/>
        <dbReference type="ChEBI" id="CHEBI:60628"/>
        <dbReference type="EC" id="3.2.1.113"/>
    </reaction>
</comment>
<keyword evidence="11 22" id="KW-1133">Transmembrane helix</keyword>
<dbReference type="GO" id="GO:0005509">
    <property type="term" value="F:calcium ion binding"/>
    <property type="evidence" value="ECO:0007669"/>
    <property type="project" value="InterPro"/>
</dbReference>
<dbReference type="InterPro" id="IPR012341">
    <property type="entry name" value="6hp_glycosidase-like_sf"/>
</dbReference>
<evidence type="ECO:0000256" key="16">
    <source>
        <dbReference type="ARBA" id="ARBA00048605"/>
    </source>
</evidence>
<feature type="active site" evidence="18">
    <location>
        <position position="409"/>
    </location>
</feature>
<feature type="disulfide bond" evidence="20">
    <location>
        <begin position="474"/>
        <end position="503"/>
    </location>
</feature>
<feature type="active site" evidence="18">
    <location>
        <position position="545"/>
    </location>
</feature>
<feature type="binding site" evidence="19">
    <location>
        <position position="636"/>
    </location>
    <ligand>
        <name>Ca(2+)</name>
        <dbReference type="ChEBI" id="CHEBI:29108"/>
    </ligand>
</feature>
<comment type="catalytic activity">
    <reaction evidence="16">
        <text>N(4)-(alpha-D-Man-(1-&gt;2)-alpha-D-Man-(1-&gt;2)-alpha-D-Man-(1-&gt;3)-[alpha-D-Man-(1-&gt;2)-alpha-D-Man-(1-&gt;3)-[alpha-D-Man-(1-&gt;2)-alpha-D-Man-(1-&gt;6)]-alpha-D-Man-(1-&gt;6)]-beta-D-Man-(1-&gt;4)-beta-D-GlcNAc-(1-&gt;4)-beta-D-GlcNAc)-L-asparaginyl-[protein] (N-glucan mannose isomer 9A1,2,3B1,2,3) + 4 H2O = N(4)-(alpha-D-Man-(1-&gt;3)-[alpha-D-Man-(1-&gt;3)-[alpha-D-Man-(1-&gt;6)]-alpha-D-Man-(1-&gt;6)]-beta-D-Man-(1-&gt;4)-beta-D-GlcNAc-(1-&gt;4)-beta-D-GlcNAc)-L-asparaginyl-[protein] (N-glucan mannose isomer 5A1,2) + 4 beta-D-mannose</text>
        <dbReference type="Rhea" id="RHEA:56008"/>
        <dbReference type="Rhea" id="RHEA-COMP:14356"/>
        <dbReference type="Rhea" id="RHEA-COMP:14367"/>
        <dbReference type="ChEBI" id="CHEBI:15377"/>
        <dbReference type="ChEBI" id="CHEBI:28563"/>
        <dbReference type="ChEBI" id="CHEBI:59087"/>
        <dbReference type="ChEBI" id="CHEBI:139493"/>
        <dbReference type="EC" id="3.2.1.113"/>
    </reaction>
</comment>
<dbReference type="InterPro" id="IPR050749">
    <property type="entry name" value="Glycosyl_Hydrolase_47"/>
</dbReference>
<keyword evidence="14 21" id="KW-0326">Glycosidase</keyword>
<dbReference type="PANTHER" id="PTHR11742:SF55">
    <property type="entry name" value="ENDOPLASMIC RETICULUM MANNOSYL-OLIGOSACCHARIDE 1,2-ALPHA-MANNOSIDASE"/>
    <property type="match status" value="1"/>
</dbReference>
<evidence type="ECO:0000256" key="22">
    <source>
        <dbReference type="SAM" id="Phobius"/>
    </source>
</evidence>
<dbReference type="GO" id="GO:0005789">
    <property type="term" value="C:endoplasmic reticulum membrane"/>
    <property type="evidence" value="ECO:0007669"/>
    <property type="project" value="UniProtKB-SubCell"/>
</dbReference>
<evidence type="ECO:0000256" key="2">
    <source>
        <dbReference type="ARBA" id="ARBA00004648"/>
    </source>
</evidence>
<keyword evidence="13 20" id="KW-1015">Disulfide bond</keyword>
<feature type="active site" description="Proton donor" evidence="18">
    <location>
        <position position="517"/>
    </location>
</feature>
<evidence type="ECO:0000256" key="7">
    <source>
        <dbReference type="ARBA" id="ARBA00022801"/>
    </source>
</evidence>
<keyword evidence="9 19" id="KW-0106">Calcium</keyword>
<dbReference type="Pfam" id="PF01532">
    <property type="entry name" value="Glyco_hydro_47"/>
    <property type="match status" value="1"/>
</dbReference>
<feature type="active site" description="Proton donor" evidence="18">
    <location>
        <position position="277"/>
    </location>
</feature>
<dbReference type="OrthoDB" id="8118055at2759"/>
<comment type="cofactor">
    <cofactor evidence="1 19">
        <name>Ca(2+)</name>
        <dbReference type="ChEBI" id="CHEBI:29108"/>
    </cofactor>
</comment>
<keyword evidence="6 19" id="KW-0479">Metal-binding</keyword>
<evidence type="ECO:0000256" key="20">
    <source>
        <dbReference type="PIRSR" id="PIRSR601382-3"/>
    </source>
</evidence>
<dbReference type="Gene3D" id="1.50.10.10">
    <property type="match status" value="1"/>
</dbReference>
<dbReference type="GO" id="GO:0010498">
    <property type="term" value="P:proteasomal protein catabolic process"/>
    <property type="evidence" value="ECO:0007669"/>
    <property type="project" value="UniProtKB-ARBA"/>
</dbReference>
<feature type="transmembrane region" description="Helical" evidence="22">
    <location>
        <begin position="48"/>
        <end position="66"/>
    </location>
</feature>
<evidence type="ECO:0000256" key="8">
    <source>
        <dbReference type="ARBA" id="ARBA00022824"/>
    </source>
</evidence>
<proteinExistence type="inferred from homology"/>
<evidence type="ECO:0000256" key="9">
    <source>
        <dbReference type="ARBA" id="ARBA00022837"/>
    </source>
</evidence>
<evidence type="ECO:0000256" key="4">
    <source>
        <dbReference type="ARBA" id="ARBA00007658"/>
    </source>
</evidence>
<evidence type="ECO:0000256" key="11">
    <source>
        <dbReference type="ARBA" id="ARBA00022989"/>
    </source>
</evidence>
<name>A0A7M5UNZ5_9CNID</name>
<dbReference type="RefSeq" id="XP_066920509.1">
    <property type="nucleotide sequence ID" value="XM_067064408.1"/>
</dbReference>
<comment type="similarity">
    <text evidence="4 21">Belongs to the glycosyl hydrolase 47 family.</text>
</comment>
<evidence type="ECO:0000256" key="17">
    <source>
        <dbReference type="ARBA" id="ARBA00053655"/>
    </source>
</evidence>
<evidence type="ECO:0000256" key="19">
    <source>
        <dbReference type="PIRSR" id="PIRSR601382-2"/>
    </source>
</evidence>
<evidence type="ECO:0000256" key="15">
    <source>
        <dbReference type="ARBA" id="ARBA00047669"/>
    </source>
</evidence>
<dbReference type="EnsemblMetazoa" id="CLYHEMT003436.1">
    <property type="protein sequence ID" value="CLYHEMP003436.1"/>
    <property type="gene ID" value="CLYHEMG003436"/>
</dbReference>
<evidence type="ECO:0000256" key="6">
    <source>
        <dbReference type="ARBA" id="ARBA00022723"/>
    </source>
</evidence>
<evidence type="ECO:0000256" key="12">
    <source>
        <dbReference type="ARBA" id="ARBA00023136"/>
    </source>
</evidence>
<dbReference type="GO" id="GO:0034976">
    <property type="term" value="P:response to endoplasmic reticulum stress"/>
    <property type="evidence" value="ECO:0007669"/>
    <property type="project" value="UniProtKB-ARBA"/>
</dbReference>
<dbReference type="PRINTS" id="PR00747">
    <property type="entry name" value="GLYHDRLASE47"/>
</dbReference>
<reference evidence="23" key="1">
    <citation type="submission" date="2021-01" db="UniProtKB">
        <authorList>
            <consortium name="EnsemblMetazoa"/>
        </authorList>
    </citation>
    <scope>IDENTIFICATION</scope>
</reference>
<dbReference type="PANTHER" id="PTHR11742">
    <property type="entry name" value="MANNOSYL-OLIGOSACCHARIDE ALPHA-1,2-MANNOSIDASE-RELATED"/>
    <property type="match status" value="1"/>
</dbReference>
<keyword evidence="8" id="KW-0256">Endoplasmic reticulum</keyword>
<comment type="subcellular location">
    <subcellularLocation>
        <location evidence="2">Endoplasmic reticulum membrane</location>
        <topology evidence="2">Single-pass type II membrane protein</topology>
    </subcellularLocation>
</comment>
<dbReference type="GO" id="GO:0005975">
    <property type="term" value="P:carbohydrate metabolic process"/>
    <property type="evidence" value="ECO:0007669"/>
    <property type="project" value="InterPro"/>
</dbReference>
<evidence type="ECO:0000256" key="1">
    <source>
        <dbReference type="ARBA" id="ARBA00001913"/>
    </source>
</evidence>
<comment type="pathway">
    <text evidence="3">Protein modification; protein glycosylation.</text>
</comment>
<protein>
    <recommendedName>
        <fullName evidence="21">alpha-1,2-Mannosidase</fullName>
        <ecNumber evidence="21">3.2.1.-</ecNumber>
    </recommendedName>
</protein>
<sequence length="646" mass="73820">MAFHHADVKPTATYVGISDTSKYDDNAKGIKKKSLNRVWRQLSRVQKMTVVMAIATVVLFFYVFFYKTSVSQVTAERLSKSDQPLAPIKNPRKSKFDREKYLEKIHKELDSKIRPIKRGPPKKDSPSNIKKHFEELEKIKKEKVEKKSDDGFKEYNIIDGERDDVKKEKIRLQKINNADPSTDFAHNPHKVPQTERQLEVIKAMKHAWKGYKDHAWGHDELRPIAKTYSEWFMLGLTIVDSLDTLWLMNMKEEYKEARDWVENDLIFDKHVTVNLFETTIRVLGGLLSIYHLSADPMYLNKASDLGERLMGAFKSSSSIPYSDVNLKDKAGRPPAWGPDSSLAEVATIQLEFNDLSMSLTNPRYQSAGHNIMLQIFSQSRTSGLAPIYINADSGSFRASSHITLGARGDSYYEYLLKQWLQGGKEDDQMKEEYLKAMDGVMKLLVKKSKPKGLTYVGELLNGRTFSPKMDHLVCFLPGTLALGYKNGLPESHMTLAKELIETCVQMYKQMGTGLSPEIAYFNERNSGHKDIIVKPLDAHNLLRPETVESLHVMYEITGDKKYQEYGWDILQAFNKHCKIPGGGYVSINDVRNAANPRRGEGRDKMESFFLGETLKYLYLLFSDVPIVPLDKFVFNTEAHPLPIHAR</sequence>
<dbReference type="Proteomes" id="UP000594262">
    <property type="component" value="Unplaced"/>
</dbReference>
<evidence type="ECO:0000256" key="14">
    <source>
        <dbReference type="ARBA" id="ARBA00023295"/>
    </source>
</evidence>
<keyword evidence="7 21" id="KW-0378">Hydrolase</keyword>
<dbReference type="InterPro" id="IPR001382">
    <property type="entry name" value="Glyco_hydro_47"/>
</dbReference>
<keyword evidence="5 22" id="KW-0812">Transmembrane</keyword>
<evidence type="ECO:0000256" key="3">
    <source>
        <dbReference type="ARBA" id="ARBA00004922"/>
    </source>
</evidence>
<evidence type="ECO:0000313" key="23">
    <source>
        <dbReference type="EnsemblMetazoa" id="CLYHEMP003436.1"/>
    </source>
</evidence>
<dbReference type="FunFam" id="1.50.10.10:FF:000010">
    <property type="entry name" value="alpha-1,2-Mannosidase"/>
    <property type="match status" value="1"/>
</dbReference>
<dbReference type="AlphaFoldDB" id="A0A7M5UNZ5"/>
<dbReference type="EC" id="3.2.1.-" evidence="21"/>
<evidence type="ECO:0000256" key="10">
    <source>
        <dbReference type="ARBA" id="ARBA00022968"/>
    </source>
</evidence>
<organism evidence="23 24">
    <name type="scientific">Clytia hemisphaerica</name>
    <dbReference type="NCBI Taxonomy" id="252671"/>
    <lineage>
        <taxon>Eukaryota</taxon>
        <taxon>Metazoa</taxon>
        <taxon>Cnidaria</taxon>
        <taxon>Hydrozoa</taxon>
        <taxon>Hydroidolina</taxon>
        <taxon>Leptothecata</taxon>
        <taxon>Obeliida</taxon>
        <taxon>Clytiidae</taxon>
        <taxon>Clytia</taxon>
    </lineage>
</organism>
<dbReference type="InterPro" id="IPR036026">
    <property type="entry name" value="Seven-hairpin_glycosidases"/>
</dbReference>
<keyword evidence="12 22" id="KW-0472">Membrane</keyword>
<evidence type="ECO:0000256" key="18">
    <source>
        <dbReference type="PIRSR" id="PIRSR601382-1"/>
    </source>
</evidence>